<keyword evidence="2" id="KW-0732">Signal</keyword>
<reference evidence="3 4" key="1">
    <citation type="submission" date="2013-12" db="EMBL/GenBank/DDBJ databases">
        <authorList>
            <person name="Cubeta M."/>
            <person name="Pakala S."/>
            <person name="Fedorova N."/>
            <person name="Thomas E."/>
            <person name="Dean R."/>
            <person name="Jabaji S."/>
            <person name="Neate S."/>
            <person name="Toda T."/>
            <person name="Tavantzis S."/>
            <person name="Vilgalys R."/>
            <person name="Bharathan N."/>
            <person name="Pakala S."/>
            <person name="Losada L.S."/>
            <person name="Zafar N."/>
            <person name="Nierman W."/>
        </authorList>
    </citation>
    <scope>NUCLEOTIDE SEQUENCE [LARGE SCALE GENOMIC DNA]</scope>
    <source>
        <strain evidence="3 4">123E</strain>
    </source>
</reference>
<sequence>MILVGLIFILLGALDLAHSKPRDRFQCGTIISRFLMGWAFFSLLLLNVGNQQTLWVSKGDEHEQAGVFLWISSYWVLPTIALAFGVQLLVETVRLAQYFHKIKLDKSTRL</sequence>
<dbReference type="OrthoDB" id="3243926at2759"/>
<comment type="caution">
    <text evidence="3">The sequence shown here is derived from an EMBL/GenBank/DDBJ whole genome shotgun (WGS) entry which is preliminary data.</text>
</comment>
<keyword evidence="4" id="KW-1185">Reference proteome</keyword>
<evidence type="ECO:0000313" key="3">
    <source>
        <dbReference type="EMBL" id="KEP45574.1"/>
    </source>
</evidence>
<keyword evidence="1" id="KW-1133">Transmembrane helix</keyword>
<evidence type="ECO:0000256" key="2">
    <source>
        <dbReference type="SAM" id="SignalP"/>
    </source>
</evidence>
<name>A0A074RFM1_9AGAM</name>
<dbReference type="HOGENOM" id="CLU_2172493_0_0_1"/>
<gene>
    <name evidence="3" type="ORF">V565_258950</name>
</gene>
<dbReference type="EMBL" id="AZST01001665">
    <property type="protein sequence ID" value="KEP45574.1"/>
    <property type="molecule type" value="Genomic_DNA"/>
</dbReference>
<feature type="transmembrane region" description="Helical" evidence="1">
    <location>
        <begin position="29"/>
        <end position="46"/>
    </location>
</feature>
<keyword evidence="1" id="KW-0472">Membrane</keyword>
<evidence type="ECO:0000313" key="4">
    <source>
        <dbReference type="Proteomes" id="UP000027456"/>
    </source>
</evidence>
<feature type="transmembrane region" description="Helical" evidence="1">
    <location>
        <begin position="67"/>
        <end position="90"/>
    </location>
</feature>
<proteinExistence type="predicted"/>
<dbReference type="AlphaFoldDB" id="A0A074RFM1"/>
<feature type="chain" id="PRO_5001699821" evidence="2">
    <location>
        <begin position="20"/>
        <end position="110"/>
    </location>
</feature>
<dbReference type="Proteomes" id="UP000027456">
    <property type="component" value="Unassembled WGS sequence"/>
</dbReference>
<evidence type="ECO:0000256" key="1">
    <source>
        <dbReference type="SAM" id="Phobius"/>
    </source>
</evidence>
<protein>
    <submittedName>
        <fullName evidence="3">Putative transmembrane protein</fullName>
    </submittedName>
</protein>
<accession>A0A074RFM1</accession>
<keyword evidence="1 3" id="KW-0812">Transmembrane</keyword>
<organism evidence="3 4">
    <name type="scientific">Rhizoctonia solani 123E</name>
    <dbReference type="NCBI Taxonomy" id="1423351"/>
    <lineage>
        <taxon>Eukaryota</taxon>
        <taxon>Fungi</taxon>
        <taxon>Dikarya</taxon>
        <taxon>Basidiomycota</taxon>
        <taxon>Agaricomycotina</taxon>
        <taxon>Agaricomycetes</taxon>
        <taxon>Cantharellales</taxon>
        <taxon>Ceratobasidiaceae</taxon>
        <taxon>Rhizoctonia</taxon>
    </lineage>
</organism>
<feature type="signal peptide" evidence="2">
    <location>
        <begin position="1"/>
        <end position="19"/>
    </location>
</feature>